<proteinExistence type="predicted"/>
<dbReference type="InterPro" id="IPR036388">
    <property type="entry name" value="WH-like_DNA-bd_sf"/>
</dbReference>
<protein>
    <submittedName>
        <fullName evidence="4">Helix-turn-helix domain-containing protein</fullName>
    </submittedName>
</protein>
<evidence type="ECO:0000313" key="4">
    <source>
        <dbReference type="EMBL" id="MST96757.1"/>
    </source>
</evidence>
<keyword evidence="2" id="KW-0804">Transcription</keyword>
<sequence length="243" mass="26828">MPNSDLVNSVVKALDILQFVSDRPEGVRLGEIVDAFGLKRPTAYNLVRTLRARHYLEQDAARKLRLGSAPGELLAGQRRGSLLAAAERELPRLSGCFPDAVLTFCELSGCEIFCRLRMSPDRPGQIQRPLSFLFPPYSTVTGLCFQAFGEFDAAGFERKYPFREFGSPLWGSLEAFRRMLDDCRRAGHAERREGDSELYAAIPCGGRFSLGFHGSIPAGRTAEQLLGELKTAAERLQEGVSGI</sequence>
<accession>A0A844FZN3</accession>
<gene>
    <name evidence="4" type="ORF">FYJ85_06825</name>
</gene>
<dbReference type="Proteomes" id="UP000435649">
    <property type="component" value="Unassembled WGS sequence"/>
</dbReference>
<dbReference type="EMBL" id="VUNS01000005">
    <property type="protein sequence ID" value="MST96757.1"/>
    <property type="molecule type" value="Genomic_DNA"/>
</dbReference>
<feature type="domain" description="HTH iclR-type" evidence="3">
    <location>
        <begin position="7"/>
        <end position="68"/>
    </location>
</feature>
<evidence type="ECO:0000256" key="1">
    <source>
        <dbReference type="ARBA" id="ARBA00023015"/>
    </source>
</evidence>
<dbReference type="AlphaFoldDB" id="A0A844FZN3"/>
<dbReference type="SUPFAM" id="SSF46785">
    <property type="entry name" value="Winged helix' DNA-binding domain"/>
    <property type="match status" value="1"/>
</dbReference>
<dbReference type="Pfam" id="PF09339">
    <property type="entry name" value="HTH_IclR"/>
    <property type="match status" value="1"/>
</dbReference>
<evidence type="ECO:0000313" key="5">
    <source>
        <dbReference type="Proteomes" id="UP000435649"/>
    </source>
</evidence>
<dbReference type="Gene3D" id="3.30.450.40">
    <property type="match status" value="1"/>
</dbReference>
<dbReference type="PROSITE" id="PS51077">
    <property type="entry name" value="HTH_ICLR"/>
    <property type="match status" value="1"/>
</dbReference>
<dbReference type="InterPro" id="IPR029016">
    <property type="entry name" value="GAF-like_dom_sf"/>
</dbReference>
<dbReference type="InterPro" id="IPR036390">
    <property type="entry name" value="WH_DNA-bd_sf"/>
</dbReference>
<keyword evidence="1" id="KW-0805">Transcription regulation</keyword>
<evidence type="ECO:0000259" key="3">
    <source>
        <dbReference type="PROSITE" id="PS51077"/>
    </source>
</evidence>
<organism evidence="4 5">
    <name type="scientific">Victivallis lenta</name>
    <dbReference type="NCBI Taxonomy" id="2606640"/>
    <lineage>
        <taxon>Bacteria</taxon>
        <taxon>Pseudomonadati</taxon>
        <taxon>Lentisphaerota</taxon>
        <taxon>Lentisphaeria</taxon>
        <taxon>Victivallales</taxon>
        <taxon>Victivallaceae</taxon>
        <taxon>Victivallis</taxon>
    </lineage>
</organism>
<comment type="caution">
    <text evidence="4">The sequence shown here is derived from an EMBL/GenBank/DDBJ whole genome shotgun (WGS) entry which is preliminary data.</text>
</comment>
<dbReference type="GO" id="GO:0003700">
    <property type="term" value="F:DNA-binding transcription factor activity"/>
    <property type="evidence" value="ECO:0007669"/>
    <property type="project" value="TreeGrafter"/>
</dbReference>
<reference evidence="4 5" key="1">
    <citation type="submission" date="2019-08" db="EMBL/GenBank/DDBJ databases">
        <title>In-depth cultivation of the pig gut microbiome towards novel bacterial diversity and tailored functional studies.</title>
        <authorList>
            <person name="Wylensek D."/>
            <person name="Hitch T.C.A."/>
            <person name="Clavel T."/>
        </authorList>
    </citation>
    <scope>NUCLEOTIDE SEQUENCE [LARGE SCALE GENOMIC DNA]</scope>
    <source>
        <strain evidence="4 5">BBE-744-WT-12</strain>
    </source>
</reference>
<dbReference type="Gene3D" id="1.10.10.10">
    <property type="entry name" value="Winged helix-like DNA-binding domain superfamily/Winged helix DNA-binding domain"/>
    <property type="match status" value="1"/>
</dbReference>
<dbReference type="RefSeq" id="WP_154417496.1">
    <property type="nucleotide sequence ID" value="NZ_VUNS01000005.1"/>
</dbReference>
<dbReference type="InterPro" id="IPR005471">
    <property type="entry name" value="Tscrpt_reg_IclR_N"/>
</dbReference>
<dbReference type="InterPro" id="IPR050707">
    <property type="entry name" value="HTH_MetabolicPath_Reg"/>
</dbReference>
<keyword evidence="5" id="KW-1185">Reference proteome</keyword>
<dbReference type="PANTHER" id="PTHR30136:SF35">
    <property type="entry name" value="HTH-TYPE TRANSCRIPTIONAL REGULATOR RV1719"/>
    <property type="match status" value="1"/>
</dbReference>
<evidence type="ECO:0000256" key="2">
    <source>
        <dbReference type="ARBA" id="ARBA00023163"/>
    </source>
</evidence>
<name>A0A844FZN3_9BACT</name>
<dbReference type="SUPFAM" id="SSF55781">
    <property type="entry name" value="GAF domain-like"/>
    <property type="match status" value="1"/>
</dbReference>
<dbReference type="GO" id="GO:0003677">
    <property type="term" value="F:DNA binding"/>
    <property type="evidence" value="ECO:0007669"/>
    <property type="project" value="InterPro"/>
</dbReference>
<dbReference type="GO" id="GO:0045892">
    <property type="term" value="P:negative regulation of DNA-templated transcription"/>
    <property type="evidence" value="ECO:0007669"/>
    <property type="project" value="TreeGrafter"/>
</dbReference>
<dbReference type="SMART" id="SM00346">
    <property type="entry name" value="HTH_ICLR"/>
    <property type="match status" value="1"/>
</dbReference>
<dbReference type="PANTHER" id="PTHR30136">
    <property type="entry name" value="HELIX-TURN-HELIX TRANSCRIPTIONAL REGULATOR, ICLR FAMILY"/>
    <property type="match status" value="1"/>
</dbReference>